<name>A0A224Y3K4_9HEMI</name>
<organism evidence="2">
    <name type="scientific">Panstrongylus lignarius</name>
    <dbReference type="NCBI Taxonomy" id="156445"/>
    <lineage>
        <taxon>Eukaryota</taxon>
        <taxon>Metazoa</taxon>
        <taxon>Ecdysozoa</taxon>
        <taxon>Arthropoda</taxon>
        <taxon>Hexapoda</taxon>
        <taxon>Insecta</taxon>
        <taxon>Pterygota</taxon>
        <taxon>Neoptera</taxon>
        <taxon>Paraneoptera</taxon>
        <taxon>Hemiptera</taxon>
        <taxon>Heteroptera</taxon>
        <taxon>Panheteroptera</taxon>
        <taxon>Cimicomorpha</taxon>
        <taxon>Reduviidae</taxon>
        <taxon>Triatominae</taxon>
        <taxon>Panstrongylus</taxon>
    </lineage>
</organism>
<evidence type="ECO:0000256" key="1">
    <source>
        <dbReference type="SAM" id="MobiDB-lite"/>
    </source>
</evidence>
<reference evidence="2" key="1">
    <citation type="journal article" date="2018" name="PLoS Negl. Trop. Dis.">
        <title>An insight into the salivary gland and fat body transcriptome of Panstrongylus lignarius (Hemiptera: Heteroptera), the main vector of Chagas disease in Peru.</title>
        <authorList>
            <person name="Nevoa J.C."/>
            <person name="Mendes M.T."/>
            <person name="da Silva M.V."/>
            <person name="Soares S.C."/>
            <person name="Oliveira C.J.F."/>
            <person name="Ribeiro J.M.C."/>
        </authorList>
    </citation>
    <scope>NUCLEOTIDE SEQUENCE</scope>
</reference>
<dbReference type="AlphaFoldDB" id="A0A224Y3K4"/>
<accession>A0A224Y3K4</accession>
<evidence type="ECO:0000313" key="2">
    <source>
        <dbReference type="EMBL" id="JAW15019.1"/>
    </source>
</evidence>
<protein>
    <submittedName>
        <fullName evidence="2">Uncharacterized protein</fullName>
    </submittedName>
</protein>
<dbReference type="EMBL" id="GFTR01001407">
    <property type="protein sequence ID" value="JAW15019.1"/>
    <property type="molecule type" value="Transcribed_RNA"/>
</dbReference>
<feature type="region of interest" description="Disordered" evidence="1">
    <location>
        <begin position="48"/>
        <end position="76"/>
    </location>
</feature>
<proteinExistence type="predicted"/>
<sequence length="94" mass="10111">MRACRVQHHSRLGFIWSLSTSLLSQTGPIRGLYSKQRAPTLFFMASATHSSRSSGVSRTSPTPASKDSGTSTCTNGTTNFVYRFSAYAAATSTL</sequence>
<feature type="compositionally biased region" description="Low complexity" evidence="1">
    <location>
        <begin position="48"/>
        <end position="60"/>
    </location>
</feature>